<proteinExistence type="predicted"/>
<comment type="caution">
    <text evidence="1">The sequence shown here is derived from an EMBL/GenBank/DDBJ whole genome shotgun (WGS) entry which is preliminary data.</text>
</comment>
<gene>
    <name evidence="1" type="ORF">GUJ93_ZPchr0011g27769</name>
</gene>
<evidence type="ECO:0000313" key="2">
    <source>
        <dbReference type="Proteomes" id="UP000729402"/>
    </source>
</evidence>
<organism evidence="1 2">
    <name type="scientific">Zizania palustris</name>
    <name type="common">Northern wild rice</name>
    <dbReference type="NCBI Taxonomy" id="103762"/>
    <lineage>
        <taxon>Eukaryota</taxon>
        <taxon>Viridiplantae</taxon>
        <taxon>Streptophyta</taxon>
        <taxon>Embryophyta</taxon>
        <taxon>Tracheophyta</taxon>
        <taxon>Spermatophyta</taxon>
        <taxon>Magnoliopsida</taxon>
        <taxon>Liliopsida</taxon>
        <taxon>Poales</taxon>
        <taxon>Poaceae</taxon>
        <taxon>BOP clade</taxon>
        <taxon>Oryzoideae</taxon>
        <taxon>Oryzeae</taxon>
        <taxon>Zizaniinae</taxon>
        <taxon>Zizania</taxon>
    </lineage>
</organism>
<evidence type="ECO:0000313" key="1">
    <source>
        <dbReference type="EMBL" id="KAG8090429.1"/>
    </source>
</evidence>
<reference evidence="1" key="2">
    <citation type="submission" date="2021-02" db="EMBL/GenBank/DDBJ databases">
        <authorList>
            <person name="Kimball J.A."/>
            <person name="Haas M.W."/>
            <person name="Macchietto M."/>
            <person name="Kono T."/>
            <person name="Duquette J."/>
            <person name="Shao M."/>
        </authorList>
    </citation>
    <scope>NUCLEOTIDE SEQUENCE</scope>
    <source>
        <tissue evidence="1">Fresh leaf tissue</tissue>
    </source>
</reference>
<accession>A0A8J5WL75</accession>
<reference evidence="1" key="1">
    <citation type="journal article" date="2021" name="bioRxiv">
        <title>Whole Genome Assembly and Annotation of Northern Wild Rice, Zizania palustris L., Supports a Whole Genome Duplication in the Zizania Genus.</title>
        <authorList>
            <person name="Haas M."/>
            <person name="Kono T."/>
            <person name="Macchietto M."/>
            <person name="Millas R."/>
            <person name="McGilp L."/>
            <person name="Shao M."/>
            <person name="Duquette J."/>
            <person name="Hirsch C.N."/>
            <person name="Kimball J."/>
        </authorList>
    </citation>
    <scope>NUCLEOTIDE SEQUENCE</scope>
    <source>
        <tissue evidence="1">Fresh leaf tissue</tissue>
    </source>
</reference>
<sequence>MEMIPLPKGSCVVCTTCVEGHTPMDSLISSWNSATVDVGLVIRLPCSCTTHGIDCMCVTHTDDEDEVMGLGAGMDEWIKWTDDKSTVLTVYLFSKLNHGLY</sequence>
<name>A0A8J5WL75_ZIZPA</name>
<dbReference type="Proteomes" id="UP000729402">
    <property type="component" value="Unassembled WGS sequence"/>
</dbReference>
<dbReference type="AlphaFoldDB" id="A0A8J5WL75"/>
<dbReference type="EMBL" id="JAAALK010000081">
    <property type="protein sequence ID" value="KAG8090429.1"/>
    <property type="molecule type" value="Genomic_DNA"/>
</dbReference>
<keyword evidence="2" id="KW-1185">Reference proteome</keyword>
<protein>
    <submittedName>
        <fullName evidence="1">Uncharacterized protein</fullName>
    </submittedName>
</protein>